<reference evidence="2" key="2">
    <citation type="submission" date="2025-08" db="UniProtKB">
        <authorList>
            <consortium name="RefSeq"/>
        </authorList>
    </citation>
    <scope>IDENTIFICATION</scope>
    <source>
        <tissue evidence="2">Leaf</tissue>
    </source>
</reference>
<evidence type="ECO:0000313" key="2">
    <source>
        <dbReference type="RefSeq" id="XP_075086415.1"/>
    </source>
</evidence>
<organism evidence="1 2">
    <name type="scientific">Nicotiana tabacum</name>
    <name type="common">Common tobacco</name>
    <dbReference type="NCBI Taxonomy" id="4097"/>
    <lineage>
        <taxon>Eukaryota</taxon>
        <taxon>Viridiplantae</taxon>
        <taxon>Streptophyta</taxon>
        <taxon>Embryophyta</taxon>
        <taxon>Tracheophyta</taxon>
        <taxon>Spermatophyta</taxon>
        <taxon>Magnoliopsida</taxon>
        <taxon>eudicotyledons</taxon>
        <taxon>Gunneridae</taxon>
        <taxon>Pentapetalae</taxon>
        <taxon>asterids</taxon>
        <taxon>lamiids</taxon>
        <taxon>Solanales</taxon>
        <taxon>Solanaceae</taxon>
        <taxon>Nicotianoideae</taxon>
        <taxon>Nicotianeae</taxon>
        <taxon>Nicotiana</taxon>
    </lineage>
</organism>
<protein>
    <submittedName>
        <fullName evidence="2">Uncharacterized protein LOC142169104</fullName>
    </submittedName>
</protein>
<keyword evidence="1" id="KW-1185">Reference proteome</keyword>
<name>A0AC58SN69_TOBAC</name>
<evidence type="ECO:0000313" key="1">
    <source>
        <dbReference type="Proteomes" id="UP000790787"/>
    </source>
</evidence>
<dbReference type="RefSeq" id="XP_075086415.1">
    <property type="nucleotide sequence ID" value="XM_075230314.1"/>
</dbReference>
<proteinExistence type="predicted"/>
<gene>
    <name evidence="2" type="primary">LOC142169104</name>
</gene>
<accession>A0AC58SN69</accession>
<sequence length="180" mass="20874">MGKVTMIQHRTSFNYCTVYGKHTIQDRKSLWEELRMTVHGINNPYLIMGDFNTILTSEDRINGNHVQEIEIRDFKNFLIDAGLDELKTVGRKYTWSNNHVHSRIDRILANAEWIQQWPHMEGIIMNSGFSDHCPLSVGFDITNQAGMRPFKFLNCLASLSEFDATVKQIWRSNKRGPAML</sequence>
<reference evidence="1" key="1">
    <citation type="journal article" date="2014" name="Nat. Commun.">
        <title>The tobacco genome sequence and its comparison with those of tomato and potato.</title>
        <authorList>
            <person name="Sierro N."/>
            <person name="Battey J.N."/>
            <person name="Ouadi S."/>
            <person name="Bakaher N."/>
            <person name="Bovet L."/>
            <person name="Willig A."/>
            <person name="Goepfert S."/>
            <person name="Peitsch M.C."/>
            <person name="Ivanov N.V."/>
        </authorList>
    </citation>
    <scope>NUCLEOTIDE SEQUENCE [LARGE SCALE GENOMIC DNA]</scope>
</reference>
<dbReference type="Proteomes" id="UP000790787">
    <property type="component" value="Chromosome 14"/>
</dbReference>